<proteinExistence type="predicted"/>
<protein>
    <submittedName>
        <fullName evidence="2">Spore coat protein CotJB</fullName>
    </submittedName>
</protein>
<name>A0A6I6F230_9CLOT</name>
<gene>
    <name evidence="2" type="ORF">GOM49_17260</name>
</gene>
<keyword evidence="3" id="KW-1185">Reference proteome</keyword>
<reference evidence="2 3" key="1">
    <citation type="submission" date="2019-12" db="EMBL/GenBank/DDBJ databases">
        <title>Genome sequenceing of Clostridium bovifaecis.</title>
        <authorList>
            <person name="Yao Y."/>
        </authorList>
    </citation>
    <scope>NUCLEOTIDE SEQUENCE [LARGE SCALE GENOMIC DNA]</scope>
    <source>
        <strain evidence="2 3">BXX</strain>
    </source>
</reference>
<organism evidence="2 3">
    <name type="scientific">Clostridium bovifaecis</name>
    <dbReference type="NCBI Taxonomy" id="2184719"/>
    <lineage>
        <taxon>Bacteria</taxon>
        <taxon>Bacillati</taxon>
        <taxon>Bacillota</taxon>
        <taxon>Clostridia</taxon>
        <taxon>Eubacteriales</taxon>
        <taxon>Clostridiaceae</taxon>
        <taxon>Clostridium</taxon>
    </lineage>
</organism>
<dbReference type="PIRSF" id="PIRSF010606">
    <property type="entry name" value="Spore_coat_CotJB"/>
    <property type="match status" value="1"/>
</dbReference>
<sequence>MDGKFKDNLSRVEMLRKIQQLEFAIVDLNLYLDNHPTNKKAIDDFNRFTEEFMKLTHEYDMKYRMFANFGHSKADPSWSWVDEPWPWEKGE</sequence>
<evidence type="ECO:0000313" key="2">
    <source>
        <dbReference type="EMBL" id="QGU96601.1"/>
    </source>
</evidence>
<dbReference type="Pfam" id="PF12652">
    <property type="entry name" value="CotJB"/>
    <property type="match status" value="1"/>
</dbReference>
<accession>A0A6I6F230</accession>
<dbReference type="Proteomes" id="UP000422764">
    <property type="component" value="Chromosome"/>
</dbReference>
<keyword evidence="2" id="KW-0946">Virion</keyword>
<evidence type="ECO:0000313" key="3">
    <source>
        <dbReference type="Proteomes" id="UP000422764"/>
    </source>
</evidence>
<dbReference type="InterPro" id="IPR024207">
    <property type="entry name" value="CotJB_dom"/>
</dbReference>
<evidence type="ECO:0000259" key="1">
    <source>
        <dbReference type="Pfam" id="PF12652"/>
    </source>
</evidence>
<keyword evidence="2" id="KW-0167">Capsid protein</keyword>
<feature type="domain" description="Protein CotJB" evidence="1">
    <location>
        <begin position="13"/>
        <end position="88"/>
    </location>
</feature>
<dbReference type="AlphaFoldDB" id="A0A6I6F230"/>
<dbReference type="EMBL" id="CP046522">
    <property type="protein sequence ID" value="QGU96601.1"/>
    <property type="molecule type" value="Genomic_DNA"/>
</dbReference>
<dbReference type="InterPro" id="IPR016571">
    <property type="entry name" value="Spore_coat_assembly_CotJB"/>
</dbReference>